<accession>A0ABT4BYB8</accession>
<keyword evidence="11" id="KW-0598">Phosphotransferase system</keyword>
<comment type="catalytic activity">
    <reaction evidence="1">
        <text>D-mannitol(out) + N(pros)-phospho-L-histidyl-[protein] = D-mannitol 1-phosphate(in) + L-histidyl-[protein]</text>
        <dbReference type="Rhea" id="RHEA:33363"/>
        <dbReference type="Rhea" id="RHEA-COMP:9745"/>
        <dbReference type="Rhea" id="RHEA-COMP:9746"/>
        <dbReference type="ChEBI" id="CHEBI:16899"/>
        <dbReference type="ChEBI" id="CHEBI:29979"/>
        <dbReference type="ChEBI" id="CHEBI:61381"/>
        <dbReference type="ChEBI" id="CHEBI:64837"/>
        <dbReference type="EC" id="2.7.1.197"/>
    </reaction>
</comment>
<dbReference type="PANTHER" id="PTHR30181:SF2">
    <property type="entry name" value="PTS SYSTEM MANNITOL-SPECIFIC EIICBA COMPONENT"/>
    <property type="match status" value="1"/>
</dbReference>
<evidence type="ECO:0000256" key="12">
    <source>
        <dbReference type="ARBA" id="ARBA00022692"/>
    </source>
</evidence>
<feature type="transmembrane region" description="Helical" evidence="16">
    <location>
        <begin position="214"/>
        <end position="235"/>
    </location>
</feature>
<evidence type="ECO:0000313" key="19">
    <source>
        <dbReference type="EMBL" id="MCY3025258.1"/>
    </source>
</evidence>
<feature type="transmembrane region" description="Helical" evidence="16">
    <location>
        <begin position="313"/>
        <end position="335"/>
    </location>
</feature>
<evidence type="ECO:0000256" key="1">
    <source>
        <dbReference type="ARBA" id="ARBA00001655"/>
    </source>
</evidence>
<evidence type="ECO:0000256" key="8">
    <source>
        <dbReference type="ARBA" id="ARBA00022553"/>
    </source>
</evidence>
<dbReference type="InterPro" id="IPR036095">
    <property type="entry name" value="PTS_EIIB-like_sf"/>
</dbReference>
<dbReference type="PROSITE" id="PS51099">
    <property type="entry name" value="PTS_EIIB_TYPE_2"/>
    <property type="match status" value="1"/>
</dbReference>
<dbReference type="Pfam" id="PF02378">
    <property type="entry name" value="PTS_EIIC"/>
    <property type="match status" value="1"/>
</dbReference>
<dbReference type="NCBIfam" id="NF011663">
    <property type="entry name" value="PRK15083.1"/>
    <property type="match status" value="1"/>
</dbReference>
<evidence type="ECO:0000256" key="7">
    <source>
        <dbReference type="ARBA" id="ARBA00022475"/>
    </source>
</evidence>
<feature type="transmembrane region" description="Helical" evidence="16">
    <location>
        <begin position="21"/>
        <end position="40"/>
    </location>
</feature>
<dbReference type="InterPro" id="IPR050893">
    <property type="entry name" value="Sugar_PTS"/>
</dbReference>
<keyword evidence="7" id="KW-1003">Cell membrane</keyword>
<dbReference type="InterPro" id="IPR013014">
    <property type="entry name" value="PTS_EIIC_2"/>
</dbReference>
<dbReference type="NCBIfam" id="TIGR00851">
    <property type="entry name" value="mtlA"/>
    <property type="match status" value="1"/>
</dbReference>
<keyword evidence="10" id="KW-0808">Transferase</keyword>
<dbReference type="PROSITE" id="PS51104">
    <property type="entry name" value="PTS_EIIC_TYPE_2"/>
    <property type="match status" value="1"/>
</dbReference>
<evidence type="ECO:0000256" key="5">
    <source>
        <dbReference type="ARBA" id="ARBA00021825"/>
    </source>
</evidence>
<keyword evidence="6" id="KW-0813">Transport</keyword>
<keyword evidence="8" id="KW-0597">Phosphoprotein</keyword>
<evidence type="ECO:0000256" key="3">
    <source>
        <dbReference type="ARBA" id="ARBA00004651"/>
    </source>
</evidence>
<dbReference type="InterPro" id="IPR004718">
    <property type="entry name" value="PTS_IIC_mtl"/>
</dbReference>
<keyword evidence="12 16" id="KW-0812">Transmembrane</keyword>
<dbReference type="InterPro" id="IPR003352">
    <property type="entry name" value="PTS_EIIC"/>
</dbReference>
<dbReference type="EC" id="2.7.1.197" evidence="4"/>
<proteinExistence type="predicted"/>
<evidence type="ECO:0000256" key="10">
    <source>
        <dbReference type="ARBA" id="ARBA00022679"/>
    </source>
</evidence>
<keyword evidence="9" id="KW-0762">Sugar transport</keyword>
<feature type="transmembrane region" description="Helical" evidence="16">
    <location>
        <begin position="80"/>
        <end position="104"/>
    </location>
</feature>
<gene>
    <name evidence="19" type="ORF">ODY23_02875</name>
</gene>
<feature type="transmembrane region" description="Helical" evidence="16">
    <location>
        <begin position="161"/>
        <end position="181"/>
    </location>
</feature>
<dbReference type="InterPro" id="IPR003501">
    <property type="entry name" value="PTS_EIIB_2/3"/>
</dbReference>
<dbReference type="InterPro" id="IPR013011">
    <property type="entry name" value="PTS_EIIB_2"/>
</dbReference>
<evidence type="ECO:0000256" key="9">
    <source>
        <dbReference type="ARBA" id="ARBA00022597"/>
    </source>
</evidence>
<protein>
    <recommendedName>
        <fullName evidence="5">PTS system mannitol-specific EIICB component</fullName>
        <ecNumber evidence="4">2.7.1.197</ecNumber>
    </recommendedName>
    <alternativeName>
        <fullName evidence="15">EIICB-Mtl</fullName>
    </alternativeName>
</protein>
<dbReference type="EMBL" id="JAOTMD010000004">
    <property type="protein sequence ID" value="MCY3025258.1"/>
    <property type="molecule type" value="Genomic_DNA"/>
</dbReference>
<comment type="subcellular location">
    <subcellularLocation>
        <location evidence="3">Cell membrane</location>
        <topology evidence="3">Multi-pass membrane protein</topology>
    </subcellularLocation>
</comment>
<evidence type="ECO:0000256" key="2">
    <source>
        <dbReference type="ARBA" id="ARBA00002434"/>
    </source>
</evidence>
<evidence type="ECO:0000256" key="13">
    <source>
        <dbReference type="ARBA" id="ARBA00022989"/>
    </source>
</evidence>
<evidence type="ECO:0000259" key="18">
    <source>
        <dbReference type="PROSITE" id="PS51104"/>
    </source>
</evidence>
<dbReference type="SUPFAM" id="SSF52794">
    <property type="entry name" value="PTS system IIB component-like"/>
    <property type="match status" value="1"/>
</dbReference>
<sequence length="463" mass="49751">MKQSTSRARVQAFGGFLTNMVLPNIGAFIAWGLATAFFIPTGWLPNEHLNELIGPTSKFLLPLLLSYSGGKMVGGHRGGVLGSIATIGAIIGSEIPMFLGAMILGPLGGWIMKKVDDFLVEKIPAGFEMVVNNFSIGIIGFVLMIISFLAIGPIVEMLNNLVVNGVEFIVNLGLLPLLSIINEPAKVLFLNNVIDQGIYYPLGVQQTAELGKSIYFMVASNPGPGLGLLLAYSLFGKGSAKRTAPGAIIIHFFGGIHEMYFPYVLMKPITILSMILGGISGIMTFQLFGAGLVNGPSPGSIFSYLILTPKGNYIGVLAGVLVATIVSFLVTSFILKVSKDSEENISVYEEQSTAMKAEGKNIGNHSLANNNLEKIAFACDAGMGSSAMTASVFKKKLKENNITGIQVANFNIENVPEDSDILVVHKDLESRARKAHPSMNIMTIDNYLKDDNLDRLLDEVKKK</sequence>
<evidence type="ECO:0000256" key="16">
    <source>
        <dbReference type="SAM" id="Phobius"/>
    </source>
</evidence>
<dbReference type="InterPro" id="IPR029503">
    <property type="entry name" value="PTS_EIIB_mannitol"/>
</dbReference>
<keyword evidence="13 16" id="KW-1133">Transmembrane helix</keyword>
<dbReference type="Pfam" id="PF02302">
    <property type="entry name" value="PTS_IIB"/>
    <property type="match status" value="1"/>
</dbReference>
<organism evidence="19 20">
    <name type="scientific">Aerococcus loyolae</name>
    <dbReference type="NCBI Taxonomy" id="2976809"/>
    <lineage>
        <taxon>Bacteria</taxon>
        <taxon>Bacillati</taxon>
        <taxon>Bacillota</taxon>
        <taxon>Bacilli</taxon>
        <taxon>Lactobacillales</taxon>
        <taxon>Aerococcaceae</taxon>
        <taxon>Aerococcus</taxon>
    </lineage>
</organism>
<feature type="domain" description="PTS EIIB type-2" evidence="17">
    <location>
        <begin position="373"/>
        <end position="463"/>
    </location>
</feature>
<feature type="transmembrane region" description="Helical" evidence="16">
    <location>
        <begin position="269"/>
        <end position="293"/>
    </location>
</feature>
<evidence type="ECO:0000259" key="17">
    <source>
        <dbReference type="PROSITE" id="PS51099"/>
    </source>
</evidence>
<keyword evidence="20" id="KW-1185">Reference proteome</keyword>
<comment type="function">
    <text evidence="2">The phosphoenolpyruvate-dependent sugar phosphotransferase system (sugar PTS), a major carbohydrate active transport system, catalyzes the phosphorylation of incoming sugar substrates concomitantly with their translocation across the cell membrane. The enzyme II CmtAB PTS system is involved in D-mannitol transport.</text>
</comment>
<dbReference type="Gene3D" id="3.40.50.2300">
    <property type="match status" value="1"/>
</dbReference>
<name>A0ABT4BYB8_9LACT</name>
<keyword evidence="14 16" id="KW-0472">Membrane</keyword>
<reference evidence="19" key="1">
    <citation type="submission" date="2024-05" db="EMBL/GenBank/DDBJ databases">
        <title>Aerococcus urinae taxonomy study.</title>
        <authorList>
            <person name="Christensen J."/>
            <person name="Senneby E."/>
        </authorList>
    </citation>
    <scope>NUCLEOTIDE SEQUENCE</scope>
    <source>
        <strain evidence="19">CDC-3352-U95</strain>
    </source>
</reference>
<evidence type="ECO:0000256" key="15">
    <source>
        <dbReference type="ARBA" id="ARBA00033349"/>
    </source>
</evidence>
<evidence type="ECO:0000256" key="14">
    <source>
        <dbReference type="ARBA" id="ARBA00023136"/>
    </source>
</evidence>
<evidence type="ECO:0000313" key="20">
    <source>
        <dbReference type="Proteomes" id="UP001072007"/>
    </source>
</evidence>
<dbReference type="CDD" id="cd05567">
    <property type="entry name" value="PTS_IIB_mannitol"/>
    <property type="match status" value="1"/>
</dbReference>
<feature type="domain" description="PTS EIIC type-2" evidence="18">
    <location>
        <begin position="13"/>
        <end position="348"/>
    </location>
</feature>
<evidence type="ECO:0000256" key="4">
    <source>
        <dbReference type="ARBA" id="ARBA00011909"/>
    </source>
</evidence>
<evidence type="ECO:0000256" key="11">
    <source>
        <dbReference type="ARBA" id="ARBA00022683"/>
    </source>
</evidence>
<comment type="caution">
    <text evidence="19">The sequence shown here is derived from an EMBL/GenBank/DDBJ whole genome shotgun (WGS) entry which is preliminary data.</text>
</comment>
<feature type="transmembrane region" description="Helical" evidence="16">
    <location>
        <begin position="134"/>
        <end position="154"/>
    </location>
</feature>
<dbReference type="PANTHER" id="PTHR30181">
    <property type="entry name" value="MANNITOL PERMEASE IIC COMPONENT"/>
    <property type="match status" value="1"/>
</dbReference>
<dbReference type="Proteomes" id="UP001072007">
    <property type="component" value="Unassembled WGS sequence"/>
</dbReference>
<evidence type="ECO:0000256" key="6">
    <source>
        <dbReference type="ARBA" id="ARBA00022448"/>
    </source>
</evidence>